<dbReference type="PROSITE" id="PS51257">
    <property type="entry name" value="PROKAR_LIPOPROTEIN"/>
    <property type="match status" value="1"/>
</dbReference>
<organism evidence="3 4">
    <name type="scientific">Nocardioides scoriae</name>
    <dbReference type="NCBI Taxonomy" id="642780"/>
    <lineage>
        <taxon>Bacteria</taxon>
        <taxon>Bacillati</taxon>
        <taxon>Actinomycetota</taxon>
        <taxon>Actinomycetes</taxon>
        <taxon>Propionibacteriales</taxon>
        <taxon>Nocardioidaceae</taxon>
        <taxon>Nocardioides</taxon>
    </lineage>
</organism>
<name>A0A1H1QPG1_9ACTN</name>
<evidence type="ECO:0000259" key="2">
    <source>
        <dbReference type="Pfam" id="PF13845"/>
    </source>
</evidence>
<dbReference type="OrthoDB" id="3381205at2"/>
<gene>
    <name evidence="3" type="ORF">SAMN04488570_1470</name>
</gene>
<keyword evidence="4" id="KW-1185">Reference proteome</keyword>
<dbReference type="AlphaFoldDB" id="A0A1H1QPG1"/>
<sequence>MTAGRGRRLGVLLVPLVLLLGACSSGGPGTAGDAPVTSRSASPSPTASVTAAATAPRAPAVGSCHDLTLTAATRPVDDGEAVGCARPHTSVTVRVGRLSSLADGHLLSVDSRTTRARVAAACPASLASWAGGDETARRLSRLEVVWFTPTLEQADAGADWFRCDLVSVASSDRLQRLPGRARGLLDGAGALDTYGTCGTAAPDARRFERVACALGHTWRAVDVVALPQGARYLAADLTAQGDDRCRAVASDRAGGDLEFSWSFEWPTRTRWDAGQRYGWCWVPAA</sequence>
<accession>A0A1H1QPG1</accession>
<reference evidence="4" key="1">
    <citation type="submission" date="2016-10" db="EMBL/GenBank/DDBJ databases">
        <authorList>
            <person name="Varghese N."/>
            <person name="Submissions S."/>
        </authorList>
    </citation>
    <scope>NUCLEOTIDE SEQUENCE [LARGE SCALE GENOMIC DNA]</scope>
    <source>
        <strain evidence="4">DSM 22127</strain>
    </source>
</reference>
<dbReference type="InterPro" id="IPR026004">
    <property type="entry name" value="Septum_form"/>
</dbReference>
<dbReference type="Pfam" id="PF13845">
    <property type="entry name" value="Septum_form"/>
    <property type="match status" value="1"/>
</dbReference>
<proteinExistence type="predicted"/>
<dbReference type="RefSeq" id="WP_091727820.1">
    <property type="nucleotide sequence ID" value="NZ_LT629757.1"/>
</dbReference>
<feature type="chain" id="PRO_5038331477" evidence="1">
    <location>
        <begin position="32"/>
        <end position="285"/>
    </location>
</feature>
<feature type="signal peptide" evidence="1">
    <location>
        <begin position="1"/>
        <end position="31"/>
    </location>
</feature>
<dbReference type="STRING" id="642780.SAMN04488570_1470"/>
<dbReference type="EMBL" id="LT629757">
    <property type="protein sequence ID" value="SDS25371.1"/>
    <property type="molecule type" value="Genomic_DNA"/>
</dbReference>
<evidence type="ECO:0000256" key="1">
    <source>
        <dbReference type="SAM" id="SignalP"/>
    </source>
</evidence>
<dbReference type="Proteomes" id="UP000198859">
    <property type="component" value="Chromosome I"/>
</dbReference>
<keyword evidence="1" id="KW-0732">Signal</keyword>
<evidence type="ECO:0000313" key="4">
    <source>
        <dbReference type="Proteomes" id="UP000198859"/>
    </source>
</evidence>
<feature type="domain" description="Septum formation-related" evidence="2">
    <location>
        <begin position="62"/>
        <end position="279"/>
    </location>
</feature>
<protein>
    <submittedName>
        <fullName evidence="3">Septum formation</fullName>
    </submittedName>
</protein>
<evidence type="ECO:0000313" key="3">
    <source>
        <dbReference type="EMBL" id="SDS25371.1"/>
    </source>
</evidence>